<dbReference type="InterPro" id="IPR007111">
    <property type="entry name" value="NACHT_NTPase"/>
</dbReference>
<dbReference type="PROSITE" id="PS50837">
    <property type="entry name" value="NACHT"/>
    <property type="match status" value="1"/>
</dbReference>
<accession>A0A9P6L0S9</accession>
<dbReference type="Pfam" id="PF24883">
    <property type="entry name" value="NPHP3_N"/>
    <property type="match status" value="1"/>
</dbReference>
<keyword evidence="4" id="KW-1185">Reference proteome</keyword>
<proteinExistence type="predicted"/>
<evidence type="ECO:0000313" key="4">
    <source>
        <dbReference type="Proteomes" id="UP000736335"/>
    </source>
</evidence>
<dbReference type="Gene3D" id="2.130.10.10">
    <property type="entry name" value="YVTN repeat-like/Quinoprotein amine dehydrogenase"/>
    <property type="match status" value="2"/>
</dbReference>
<comment type="caution">
    <text evidence="3">The sequence shown here is derived from an EMBL/GenBank/DDBJ whole genome shotgun (WGS) entry which is preliminary data.</text>
</comment>
<dbReference type="PANTHER" id="PTHR10039">
    <property type="entry name" value="AMELOGENIN"/>
    <property type="match status" value="1"/>
</dbReference>
<dbReference type="EMBL" id="WIUZ02000033">
    <property type="protein sequence ID" value="KAF9777552.1"/>
    <property type="molecule type" value="Genomic_DNA"/>
</dbReference>
<reference evidence="3" key="2">
    <citation type="submission" date="2020-11" db="EMBL/GenBank/DDBJ databases">
        <authorList>
            <consortium name="DOE Joint Genome Institute"/>
            <person name="Kuo A."/>
            <person name="Miyauchi S."/>
            <person name="Kiss E."/>
            <person name="Drula E."/>
            <person name="Kohler A."/>
            <person name="Sanchez-Garcia M."/>
            <person name="Andreopoulos B."/>
            <person name="Barry K.W."/>
            <person name="Bonito G."/>
            <person name="Buee M."/>
            <person name="Carver A."/>
            <person name="Chen C."/>
            <person name="Cichocki N."/>
            <person name="Clum A."/>
            <person name="Culley D."/>
            <person name="Crous P.W."/>
            <person name="Fauchery L."/>
            <person name="Girlanda M."/>
            <person name="Hayes R."/>
            <person name="Keri Z."/>
            <person name="Labutti K."/>
            <person name="Lipzen A."/>
            <person name="Lombard V."/>
            <person name="Magnuson J."/>
            <person name="Maillard F."/>
            <person name="Morin E."/>
            <person name="Murat C."/>
            <person name="Nolan M."/>
            <person name="Ohm R."/>
            <person name="Pangilinan J."/>
            <person name="Pereira M."/>
            <person name="Perotto S."/>
            <person name="Peter M."/>
            <person name="Riley R."/>
            <person name="Sitrit Y."/>
            <person name="Stielow B."/>
            <person name="Szollosi G."/>
            <person name="Zifcakova L."/>
            <person name="Stursova M."/>
            <person name="Spatafora J.W."/>
            <person name="Tedersoo L."/>
            <person name="Vaario L.-M."/>
            <person name="Yamada A."/>
            <person name="Yan M."/>
            <person name="Wang P."/>
            <person name="Xu J."/>
            <person name="Bruns T."/>
            <person name="Baldrian P."/>
            <person name="Vilgalys R."/>
            <person name="Henrissat B."/>
            <person name="Grigoriev I.V."/>
            <person name="Hibbett D."/>
            <person name="Nagy L.G."/>
            <person name="Martin F.M."/>
        </authorList>
    </citation>
    <scope>NUCLEOTIDE SEQUENCE</scope>
    <source>
        <strain evidence="3">UH-Tt-Lm1</strain>
    </source>
</reference>
<dbReference type="InterPro" id="IPR015943">
    <property type="entry name" value="WD40/YVTN_repeat-like_dom_sf"/>
</dbReference>
<name>A0A9P6L0S9_9AGAM</name>
<gene>
    <name evidence="3" type="ORF">BJ322DRAFT_570393</name>
</gene>
<organism evidence="3 4">
    <name type="scientific">Thelephora terrestris</name>
    <dbReference type="NCBI Taxonomy" id="56493"/>
    <lineage>
        <taxon>Eukaryota</taxon>
        <taxon>Fungi</taxon>
        <taxon>Dikarya</taxon>
        <taxon>Basidiomycota</taxon>
        <taxon>Agaricomycotina</taxon>
        <taxon>Agaricomycetes</taxon>
        <taxon>Thelephorales</taxon>
        <taxon>Thelephoraceae</taxon>
        <taxon>Thelephora</taxon>
    </lineage>
</organism>
<dbReference type="OrthoDB" id="308690at2759"/>
<feature type="domain" description="NACHT" evidence="2">
    <location>
        <begin position="65"/>
        <end position="207"/>
    </location>
</feature>
<evidence type="ECO:0000259" key="2">
    <source>
        <dbReference type="PROSITE" id="PS50837"/>
    </source>
</evidence>
<dbReference type="InterPro" id="IPR027417">
    <property type="entry name" value="P-loop_NTPase"/>
</dbReference>
<dbReference type="AlphaFoldDB" id="A0A9P6L0S9"/>
<keyword evidence="1" id="KW-0677">Repeat</keyword>
<dbReference type="PANTHER" id="PTHR10039:SF17">
    <property type="entry name" value="FUNGAL STAND N-TERMINAL GOODBYE DOMAIN-CONTAINING PROTEIN-RELATED"/>
    <property type="match status" value="1"/>
</dbReference>
<dbReference type="SUPFAM" id="SSF82171">
    <property type="entry name" value="DPP6 N-terminal domain-like"/>
    <property type="match status" value="1"/>
</dbReference>
<protein>
    <recommendedName>
        <fullName evidence="2">NACHT domain-containing protein</fullName>
    </recommendedName>
</protein>
<dbReference type="SUPFAM" id="SSF52540">
    <property type="entry name" value="P-loop containing nucleoside triphosphate hydrolases"/>
    <property type="match status" value="1"/>
</dbReference>
<evidence type="ECO:0000313" key="3">
    <source>
        <dbReference type="EMBL" id="KAF9777552.1"/>
    </source>
</evidence>
<evidence type="ECO:0000256" key="1">
    <source>
        <dbReference type="ARBA" id="ARBA00022737"/>
    </source>
</evidence>
<sequence>MVRRTRIDEQEFKAIDPAESVILNNLRYAQKAEYRHSSHDRCLKGTRRTILDEIELWTRDFHKPPVYWLNGLAGTGKSTIARTIAERTFAEGWLGASFFCSRDYEDRRNLQFIFPTIAAQLARKYAEFRSILVPLVQWDPEVVHESLYGQMNKLIVQPLVKFSISTVIVIDALDECEDDEPASAILSVLGQFVNEIPKVKFFVTGRPEPRIRHGFRLPLLAKATDVFILHEVEPSQIKSDIQLFYKHNCSEIRSRRGGLDSWPTEEQLELLCERAAGLFVYAMATIRFIDQKNKNPEKQMDRLIQSQESGSEGKAKLRANTTLDSLYMTILYEAFGDDDPENDPMVRSVLGAVVLATNPLSSSTIAALLGLDPGDVFPLLSSVHSLLILPEDFDHPVQTFHKSFPDFIVDPARCANPRFCVRPPDQHTELLVGCLRVMNRKLERNVCKLPDGVTNAEVKDLKRRTEQHIDRTLEYACKSWHKHLHDVTSTQKLKITPVLRQFLEERFLFWLEALSVLSATREAVDALETTEQWLDASRPLDLARDYSRFVLAFFDIISTSTPHIYISALPLSPQTSIVRKLYEKYARPLARVVRGLSVSWDPVLATAFREDIKGVAAWSPCSRFIAVVRSATVEILDAATLEPLNSFKSLQGSAHDQLSFSPDGRTLTQFNQEKLISWDLQTGVPVGTDFSEGPDMRFATSSSVYSTDGKILAVAIAPRGNPHIATYDLLSGTHRQNYWPPEGRIATPIWTHGDCLRFVTVKPGSITIWEAGFTSVHTPAMIESFPAPDEVANLTRTNPVFLPALSQLAFTAKDTVSVQDTPDPWSSDILSELTITVQDMILIWDAQNSRFLLKHGPISTQHNDGPSHSMSFSSDGSFFTCGTSGGELFVWKRFPTSYILHQKLAFPWPKPLLSPNGKSIITIDRLMVYLWHTRDELSLPSVPIHEGDSSFLLGFSPNDVFAASARHRGKTVTIFDLRSGDLRLTVDTGVDIWCLGVTEGTFAVAGEGKIMTWNLPAGNNVNARASVDDSVHTTMLDSSDLSTPTEESISIELSRIVVTGYSYSFDVHLQIHDISTGRRIAGITVPEEATDFTLDECEVWCMLGNGSATGWKLVENNESDTTELELLENAAHPSRVFPWQSRCGYEVTRDGWVLSPTQKRLTWLPHHWRSLEKTRAWSGRFLGLRHHGLPEAVILEFFE</sequence>
<dbReference type="Gene3D" id="3.40.50.300">
    <property type="entry name" value="P-loop containing nucleotide triphosphate hydrolases"/>
    <property type="match status" value="1"/>
</dbReference>
<dbReference type="Proteomes" id="UP000736335">
    <property type="component" value="Unassembled WGS sequence"/>
</dbReference>
<dbReference type="InterPro" id="IPR056884">
    <property type="entry name" value="NPHP3-like_N"/>
</dbReference>
<reference evidence="3" key="1">
    <citation type="journal article" date="2020" name="Nat. Commun.">
        <title>Large-scale genome sequencing of mycorrhizal fungi provides insights into the early evolution of symbiotic traits.</title>
        <authorList>
            <person name="Miyauchi S."/>
            <person name="Kiss E."/>
            <person name="Kuo A."/>
            <person name="Drula E."/>
            <person name="Kohler A."/>
            <person name="Sanchez-Garcia M."/>
            <person name="Morin E."/>
            <person name="Andreopoulos B."/>
            <person name="Barry K.W."/>
            <person name="Bonito G."/>
            <person name="Buee M."/>
            <person name="Carver A."/>
            <person name="Chen C."/>
            <person name="Cichocki N."/>
            <person name="Clum A."/>
            <person name="Culley D."/>
            <person name="Crous P.W."/>
            <person name="Fauchery L."/>
            <person name="Girlanda M."/>
            <person name="Hayes R.D."/>
            <person name="Keri Z."/>
            <person name="LaButti K."/>
            <person name="Lipzen A."/>
            <person name="Lombard V."/>
            <person name="Magnuson J."/>
            <person name="Maillard F."/>
            <person name="Murat C."/>
            <person name="Nolan M."/>
            <person name="Ohm R.A."/>
            <person name="Pangilinan J."/>
            <person name="Pereira M.F."/>
            <person name="Perotto S."/>
            <person name="Peter M."/>
            <person name="Pfister S."/>
            <person name="Riley R."/>
            <person name="Sitrit Y."/>
            <person name="Stielow J.B."/>
            <person name="Szollosi G."/>
            <person name="Zifcakova L."/>
            <person name="Stursova M."/>
            <person name="Spatafora J.W."/>
            <person name="Tedersoo L."/>
            <person name="Vaario L.M."/>
            <person name="Yamada A."/>
            <person name="Yan M."/>
            <person name="Wang P."/>
            <person name="Xu J."/>
            <person name="Bruns T."/>
            <person name="Baldrian P."/>
            <person name="Vilgalys R."/>
            <person name="Dunand C."/>
            <person name="Henrissat B."/>
            <person name="Grigoriev I.V."/>
            <person name="Hibbett D."/>
            <person name="Nagy L.G."/>
            <person name="Martin F.M."/>
        </authorList>
    </citation>
    <scope>NUCLEOTIDE SEQUENCE</scope>
    <source>
        <strain evidence="3">UH-Tt-Lm1</strain>
    </source>
</reference>
<dbReference type="SUPFAM" id="SSF69322">
    <property type="entry name" value="Tricorn protease domain 2"/>
    <property type="match status" value="1"/>
</dbReference>